<feature type="repeat" description="ANK" evidence="3">
    <location>
        <begin position="1175"/>
        <end position="1207"/>
    </location>
</feature>
<dbReference type="InterPro" id="IPR027417">
    <property type="entry name" value="P-loop_NTPase"/>
</dbReference>
<keyword evidence="1" id="KW-0677">Repeat</keyword>
<feature type="repeat" description="ANK" evidence="3">
    <location>
        <begin position="1008"/>
        <end position="1040"/>
    </location>
</feature>
<protein>
    <recommendedName>
        <fullName evidence="9">Nucleoside phosphorylase domain-containing protein</fullName>
    </recommendedName>
</protein>
<dbReference type="PRINTS" id="PR01415">
    <property type="entry name" value="ANKYRIN"/>
</dbReference>
<evidence type="ECO:0000313" key="7">
    <source>
        <dbReference type="EMBL" id="KAH0547754.1"/>
    </source>
</evidence>
<feature type="domain" description="GPI inositol-deacylase winged helix" evidence="5">
    <location>
        <begin position="693"/>
        <end position="769"/>
    </location>
</feature>
<feature type="repeat" description="ANK" evidence="3">
    <location>
        <begin position="1209"/>
        <end position="1243"/>
    </location>
</feature>
<feature type="repeat" description="ANK" evidence="3">
    <location>
        <begin position="1311"/>
        <end position="1337"/>
    </location>
</feature>
<feature type="repeat" description="ANK" evidence="3">
    <location>
        <begin position="1141"/>
        <end position="1173"/>
    </location>
</feature>
<dbReference type="PROSITE" id="PS50297">
    <property type="entry name" value="ANK_REP_REGION"/>
    <property type="match status" value="13"/>
</dbReference>
<sequence>MPKREFELENNQEAISGKEKKTKTDCDGTQTPPANAFGQGLVLDNYTVGWICAITTEYVAARAFLDEKHEGPESVSLNDNNDYTLGKFGKHNVVIAVLPEGEYGISSAVGVARDMLHSFPNIRIGLMVGIGGGAPSPKHDIRLGDIVVSAPRDGKGGVFQYDFGKTIQDQSFRPTGFLDQPPRILRTTVNGLKARYESEGHQFEEAINGILGKNSRLRKKYQRPESSKDRLYQTGVTHPSDDEVSCAAVCGDNPLNLIPRHKRAEDEDNPAIHYGLIASANQLMKDALLRDKFAKENGVLCFEMEAAGLMNQFPCLVIRGICDYSDTHNNKEWQGYAAMAAAAYAKDLLCRIPPNRVEAEKNIIDILSGQSEAGIQEGVGKLLHVQHDYEHGTILDWLTPIDYSPLQSDFLSRHKEGTGQWLLNSKEFQTWLSTAKQTLFCPGIPGAGKTIMTSIVVDYLSTKFENDINVSIAFLYCNFQRHQEQKLADLLASLLKQLVQQRPSIPKNVKSLYEHHREKRTRPLFDEILKELDSVVRLYSKVFIIIDALDEYQALGDDRRSFLRSIFNLQAQAHVNIFTTSRFIPEIEYQFEKFKRIEIRAQHGDILRYLNGRIPQLLRSRISEYRDLQDLIRKEVTKAADGMFLLAQLHMDSLMGKPTAGDIKLALWDLPKGMRGLDMTYEQAIKRINGQEEGFRELAKRVLSWLIHAKRQLTVTELQHALAVRNGMKELDKDFIPEVGVLLSICAGLVIVGENSIIRLVHYTTQEYFERTWAFWFPNAQMDITSVCVTYLSFDVFETGFCQSDREFEARLQTNVLYDYAARNWGHHACVASIEEGSIEKDLILNFLRSRAKVSAASQAMMTSGSYSDYSQRVLRQITGIHVAAYFGLAGAIMGLLKNGYNPYLRDSYGQTPLSQAAERGHEAVVKLLLERGAELESKSNSGQTPLSRAAERGHEAVVKLLLERGAELESKSNSGQTPLSRAAERGHEAVVKLLLERGAELESKSNSGQTPLSWAAERGHEAIVKLLLERGAQLEAKDDEYGQTPLSWVAGRGCEAAVKLLLERGAQIESKSNSGQTPLSWAAERGHEAVVKLLLERGAELESKSNSGQTPLSRVAERGCEAAVKLLLERGAQLESKSNSGQTPLSWAAERGHEAVVKLLLKRRAELESKDDEYGQTPLSWAAQRGHESVVKLLLERGAELESKDDEYGQTPLSWAANRGHKAIAIVKLLLERSAQLESKDDAYGQTPLSWAANRGHKAIVKLLLERGAELGSKDTYGRTPLSWAAERGHEAVVKLLLERGAELESKDTYGRTPLSWAAQWGREAVVKLLIERGAEKSSLTWL</sequence>
<dbReference type="InterPro" id="IPR036770">
    <property type="entry name" value="Ankyrin_rpt-contain_sf"/>
</dbReference>
<dbReference type="Proteomes" id="UP000698800">
    <property type="component" value="Unassembled WGS sequence"/>
</dbReference>
<feature type="repeat" description="ANK" evidence="3">
    <location>
        <begin position="1245"/>
        <end position="1277"/>
    </location>
</feature>
<dbReference type="Gene3D" id="3.40.50.300">
    <property type="entry name" value="P-loop containing nucleotide triphosphate hydrolases"/>
    <property type="match status" value="1"/>
</dbReference>
<dbReference type="SUPFAM" id="SSF48403">
    <property type="entry name" value="Ankyrin repeat"/>
    <property type="match status" value="2"/>
</dbReference>
<dbReference type="PANTHER" id="PTHR24126:SF14">
    <property type="entry name" value="ANK_REP_REGION DOMAIN-CONTAINING PROTEIN"/>
    <property type="match status" value="1"/>
</dbReference>
<feature type="repeat" description="ANK" evidence="3">
    <location>
        <begin position="1278"/>
        <end position="1310"/>
    </location>
</feature>
<dbReference type="EMBL" id="JAGHQL010000001">
    <property type="protein sequence ID" value="KAH0547754.1"/>
    <property type="molecule type" value="Genomic_DNA"/>
</dbReference>
<dbReference type="InterPro" id="IPR035994">
    <property type="entry name" value="Nucleoside_phosphorylase_sf"/>
</dbReference>
<name>A0A9P8IDM6_9PEZI</name>
<dbReference type="Pfam" id="PF24883">
    <property type="entry name" value="NPHP3_N"/>
    <property type="match status" value="1"/>
</dbReference>
<gene>
    <name evidence="7" type="ORF">FGG08_000011</name>
</gene>
<feature type="repeat" description="ANK" evidence="3">
    <location>
        <begin position="975"/>
        <end position="1007"/>
    </location>
</feature>
<dbReference type="PANTHER" id="PTHR24126">
    <property type="entry name" value="ANKYRIN REPEAT, PH AND SEC7 DOMAIN CONTAINING PROTEIN SECG-RELATED"/>
    <property type="match status" value="1"/>
</dbReference>
<dbReference type="GO" id="GO:0003824">
    <property type="term" value="F:catalytic activity"/>
    <property type="evidence" value="ECO:0007669"/>
    <property type="project" value="InterPro"/>
</dbReference>
<dbReference type="Gene3D" id="3.40.50.1580">
    <property type="entry name" value="Nucleoside phosphorylase domain"/>
    <property type="match status" value="1"/>
</dbReference>
<dbReference type="Pfam" id="PF13637">
    <property type="entry name" value="Ank_4"/>
    <property type="match status" value="3"/>
</dbReference>
<feature type="repeat" description="ANK" evidence="3">
    <location>
        <begin position="942"/>
        <end position="974"/>
    </location>
</feature>
<reference evidence="7" key="1">
    <citation type="submission" date="2021-03" db="EMBL/GenBank/DDBJ databases">
        <title>Comparative genomics and phylogenomic investigation of the class Geoglossomycetes provide insights into ecological specialization and systematics.</title>
        <authorList>
            <person name="Melie T."/>
            <person name="Pirro S."/>
            <person name="Miller A.N."/>
            <person name="Quandt A."/>
        </authorList>
    </citation>
    <scope>NUCLEOTIDE SEQUENCE</scope>
    <source>
        <strain evidence="7">GBOQ0MN5Z8</strain>
    </source>
</reference>
<dbReference type="Gene3D" id="1.25.40.20">
    <property type="entry name" value="Ankyrin repeat-containing domain"/>
    <property type="match status" value="3"/>
</dbReference>
<feature type="domain" description="Nephrocystin 3-like N-terminal" evidence="6">
    <location>
        <begin position="417"/>
        <end position="582"/>
    </location>
</feature>
<feature type="repeat" description="ANK" evidence="3">
    <location>
        <begin position="1042"/>
        <end position="1074"/>
    </location>
</feature>
<keyword evidence="8" id="KW-1185">Reference proteome</keyword>
<dbReference type="InterPro" id="IPR056884">
    <property type="entry name" value="NPHP3-like_N"/>
</dbReference>
<dbReference type="Pfam" id="PF22939">
    <property type="entry name" value="WHD_GPIID"/>
    <property type="match status" value="1"/>
</dbReference>
<dbReference type="SMART" id="SM00248">
    <property type="entry name" value="ANK"/>
    <property type="match status" value="14"/>
</dbReference>
<accession>A0A9P8IDM6</accession>
<proteinExistence type="predicted"/>
<feature type="repeat" description="ANK" evidence="3">
    <location>
        <begin position="1108"/>
        <end position="1140"/>
    </location>
</feature>
<organism evidence="7 8">
    <name type="scientific">Glutinoglossum americanum</name>
    <dbReference type="NCBI Taxonomy" id="1670608"/>
    <lineage>
        <taxon>Eukaryota</taxon>
        <taxon>Fungi</taxon>
        <taxon>Dikarya</taxon>
        <taxon>Ascomycota</taxon>
        <taxon>Pezizomycotina</taxon>
        <taxon>Geoglossomycetes</taxon>
        <taxon>Geoglossales</taxon>
        <taxon>Geoglossaceae</taxon>
        <taxon>Glutinoglossum</taxon>
    </lineage>
</organism>
<feature type="compositionally biased region" description="Basic and acidic residues" evidence="4">
    <location>
        <begin position="16"/>
        <end position="26"/>
    </location>
</feature>
<dbReference type="SUPFAM" id="SSF53167">
    <property type="entry name" value="Purine and uridine phosphorylases"/>
    <property type="match status" value="1"/>
</dbReference>
<feature type="repeat" description="ANK" evidence="3">
    <location>
        <begin position="909"/>
        <end position="941"/>
    </location>
</feature>
<dbReference type="InterPro" id="IPR002110">
    <property type="entry name" value="Ankyrin_rpt"/>
</dbReference>
<evidence type="ECO:0000256" key="2">
    <source>
        <dbReference type="ARBA" id="ARBA00023043"/>
    </source>
</evidence>
<keyword evidence="2 3" id="KW-0040">ANK repeat</keyword>
<dbReference type="OrthoDB" id="1577640at2759"/>
<evidence type="ECO:0008006" key="9">
    <source>
        <dbReference type="Google" id="ProtNLM"/>
    </source>
</evidence>
<evidence type="ECO:0000256" key="3">
    <source>
        <dbReference type="PROSITE-ProRule" id="PRU00023"/>
    </source>
</evidence>
<dbReference type="SUPFAM" id="SSF52540">
    <property type="entry name" value="P-loop containing nucleoside triphosphate hydrolases"/>
    <property type="match status" value="1"/>
</dbReference>
<evidence type="ECO:0000256" key="1">
    <source>
        <dbReference type="ARBA" id="ARBA00022737"/>
    </source>
</evidence>
<evidence type="ECO:0000256" key="4">
    <source>
        <dbReference type="SAM" id="MobiDB-lite"/>
    </source>
</evidence>
<evidence type="ECO:0000313" key="8">
    <source>
        <dbReference type="Proteomes" id="UP000698800"/>
    </source>
</evidence>
<feature type="region of interest" description="Disordered" evidence="4">
    <location>
        <begin position="1"/>
        <end position="31"/>
    </location>
</feature>
<feature type="repeat" description="ANK" evidence="3">
    <location>
        <begin position="1075"/>
        <end position="1107"/>
    </location>
</feature>
<evidence type="ECO:0000259" key="5">
    <source>
        <dbReference type="Pfam" id="PF22939"/>
    </source>
</evidence>
<evidence type="ECO:0000259" key="6">
    <source>
        <dbReference type="Pfam" id="PF24883"/>
    </source>
</evidence>
<dbReference type="PROSITE" id="PS50088">
    <property type="entry name" value="ANK_REPEAT"/>
    <property type="match status" value="13"/>
</dbReference>
<dbReference type="GO" id="GO:0009116">
    <property type="term" value="P:nucleoside metabolic process"/>
    <property type="evidence" value="ECO:0007669"/>
    <property type="project" value="InterPro"/>
</dbReference>
<dbReference type="InterPro" id="IPR054471">
    <property type="entry name" value="GPIID_WHD"/>
</dbReference>
<comment type="caution">
    <text evidence="7">The sequence shown here is derived from an EMBL/GenBank/DDBJ whole genome shotgun (WGS) entry which is preliminary data.</text>
</comment>
<dbReference type="Pfam" id="PF12796">
    <property type="entry name" value="Ank_2"/>
    <property type="match status" value="3"/>
</dbReference>